<evidence type="ECO:0000313" key="9">
    <source>
        <dbReference type="EMBL" id="RWR98680.1"/>
    </source>
</evidence>
<evidence type="ECO:0000256" key="1">
    <source>
        <dbReference type="ARBA" id="ARBA00005594"/>
    </source>
</evidence>
<proteinExistence type="inferred from homology"/>
<evidence type="ECO:0000256" key="7">
    <source>
        <dbReference type="ARBA" id="ARBA00023146"/>
    </source>
</evidence>
<dbReference type="Gene3D" id="3.40.50.620">
    <property type="entry name" value="HUPs"/>
    <property type="match status" value="1"/>
</dbReference>
<dbReference type="OrthoDB" id="15954at2759"/>
<dbReference type="PANTHER" id="PTHR43740">
    <property type="entry name" value="LEUCYL-TRNA SYNTHETASE"/>
    <property type="match status" value="1"/>
</dbReference>
<comment type="similarity">
    <text evidence="1">Belongs to the class-I aminoacyl-tRNA synthetase family.</text>
</comment>
<dbReference type="GO" id="GO:0006429">
    <property type="term" value="P:leucyl-tRNA aminoacylation"/>
    <property type="evidence" value="ECO:0007669"/>
    <property type="project" value="InterPro"/>
</dbReference>
<dbReference type="InterPro" id="IPR015413">
    <property type="entry name" value="Methionyl/Leucyl_tRNA_Synth"/>
</dbReference>
<feature type="domain" description="Methionyl/Leucyl tRNA synthetase" evidence="8">
    <location>
        <begin position="75"/>
        <end position="122"/>
    </location>
</feature>
<dbReference type="GO" id="GO:0005524">
    <property type="term" value="F:ATP binding"/>
    <property type="evidence" value="ECO:0007669"/>
    <property type="project" value="UniProtKB-KW"/>
</dbReference>
<gene>
    <name evidence="9" type="ORF">B4U79_17133</name>
</gene>
<evidence type="ECO:0000256" key="5">
    <source>
        <dbReference type="ARBA" id="ARBA00022840"/>
    </source>
</evidence>
<feature type="non-terminal residue" evidence="9">
    <location>
        <position position="123"/>
    </location>
</feature>
<dbReference type="AlphaFoldDB" id="A0A3S3P1G9"/>
<dbReference type="STRING" id="1965070.A0A3S3P1G9"/>
<dbReference type="InterPro" id="IPR002302">
    <property type="entry name" value="Leu-tRNA-ligase"/>
</dbReference>
<evidence type="ECO:0000256" key="3">
    <source>
        <dbReference type="ARBA" id="ARBA00022598"/>
    </source>
</evidence>
<keyword evidence="3 9" id="KW-0436">Ligase</keyword>
<reference evidence="9 10" key="1">
    <citation type="journal article" date="2018" name="Gigascience">
        <title>Genomes of trombidid mites reveal novel predicted allergens and laterally-transferred genes associated with secondary metabolism.</title>
        <authorList>
            <person name="Dong X."/>
            <person name="Chaisiri K."/>
            <person name="Xia D."/>
            <person name="Armstrong S.D."/>
            <person name="Fang Y."/>
            <person name="Donnelly M.J."/>
            <person name="Kadowaki T."/>
            <person name="McGarry J.W."/>
            <person name="Darby A.C."/>
            <person name="Makepeace B.L."/>
        </authorList>
    </citation>
    <scope>NUCLEOTIDE SEQUENCE [LARGE SCALE GENOMIC DNA]</scope>
    <source>
        <strain evidence="9">UoL-WK</strain>
    </source>
</reference>
<organism evidence="9 10">
    <name type="scientific">Dinothrombium tinctorium</name>
    <dbReference type="NCBI Taxonomy" id="1965070"/>
    <lineage>
        <taxon>Eukaryota</taxon>
        <taxon>Metazoa</taxon>
        <taxon>Ecdysozoa</taxon>
        <taxon>Arthropoda</taxon>
        <taxon>Chelicerata</taxon>
        <taxon>Arachnida</taxon>
        <taxon>Acari</taxon>
        <taxon>Acariformes</taxon>
        <taxon>Trombidiformes</taxon>
        <taxon>Prostigmata</taxon>
        <taxon>Anystina</taxon>
        <taxon>Parasitengona</taxon>
        <taxon>Trombidioidea</taxon>
        <taxon>Trombidiidae</taxon>
        <taxon>Dinothrombium</taxon>
    </lineage>
</organism>
<dbReference type="PANTHER" id="PTHR43740:SF2">
    <property type="entry name" value="LEUCINE--TRNA LIGASE, MITOCHONDRIAL"/>
    <property type="match status" value="1"/>
</dbReference>
<dbReference type="InterPro" id="IPR014729">
    <property type="entry name" value="Rossmann-like_a/b/a_fold"/>
</dbReference>
<evidence type="ECO:0000259" key="8">
    <source>
        <dbReference type="Pfam" id="PF09334"/>
    </source>
</evidence>
<dbReference type="SUPFAM" id="SSF52374">
    <property type="entry name" value="Nucleotidylyl transferase"/>
    <property type="match status" value="1"/>
</dbReference>
<dbReference type="PROSITE" id="PS00178">
    <property type="entry name" value="AA_TRNA_LIGASE_I"/>
    <property type="match status" value="1"/>
</dbReference>
<keyword evidence="4" id="KW-0547">Nucleotide-binding</keyword>
<dbReference type="GO" id="GO:0004823">
    <property type="term" value="F:leucine-tRNA ligase activity"/>
    <property type="evidence" value="ECO:0007669"/>
    <property type="project" value="UniProtKB-EC"/>
</dbReference>
<protein>
    <recommendedName>
        <fullName evidence="2">leucine--tRNA ligase</fullName>
        <ecNumber evidence="2">6.1.1.4</ecNumber>
    </recommendedName>
</protein>
<dbReference type="Pfam" id="PF09334">
    <property type="entry name" value="tRNA-synt_1g"/>
    <property type="match status" value="1"/>
</dbReference>
<name>A0A3S3P1G9_9ACAR</name>
<evidence type="ECO:0000256" key="2">
    <source>
        <dbReference type="ARBA" id="ARBA00013164"/>
    </source>
</evidence>
<keyword evidence="5" id="KW-0067">ATP-binding</keyword>
<evidence type="ECO:0000313" key="10">
    <source>
        <dbReference type="Proteomes" id="UP000285301"/>
    </source>
</evidence>
<dbReference type="Proteomes" id="UP000285301">
    <property type="component" value="Unassembled WGS sequence"/>
</dbReference>
<dbReference type="GO" id="GO:0005739">
    <property type="term" value="C:mitochondrion"/>
    <property type="evidence" value="ECO:0007669"/>
    <property type="project" value="TreeGrafter"/>
</dbReference>
<evidence type="ECO:0000256" key="6">
    <source>
        <dbReference type="ARBA" id="ARBA00022917"/>
    </source>
</evidence>
<keyword evidence="7" id="KW-0030">Aminoacyl-tRNA synthetase</keyword>
<evidence type="ECO:0000256" key="4">
    <source>
        <dbReference type="ARBA" id="ARBA00022741"/>
    </source>
</evidence>
<keyword evidence="6" id="KW-0648">Protein biosynthesis</keyword>
<dbReference type="EMBL" id="NCKU01019788">
    <property type="protein sequence ID" value="RWR98680.1"/>
    <property type="molecule type" value="Genomic_DNA"/>
</dbReference>
<dbReference type="GO" id="GO:0032543">
    <property type="term" value="P:mitochondrial translation"/>
    <property type="evidence" value="ECO:0007669"/>
    <property type="project" value="TreeGrafter"/>
</dbReference>
<comment type="caution">
    <text evidence="9">The sequence shown here is derived from an EMBL/GenBank/DDBJ whole genome shotgun (WGS) entry which is preliminary data.</text>
</comment>
<dbReference type="EC" id="6.1.1.4" evidence="2"/>
<accession>A0A3S3P1G9</accession>
<dbReference type="InterPro" id="IPR001412">
    <property type="entry name" value="aa-tRNA-synth_I_CS"/>
</dbReference>
<keyword evidence="10" id="KW-1185">Reference proteome</keyword>
<sequence>MLFAKKTNAHWFQQHSRRIYSETGIWPITCLFKPSNNCLVTYLKRVEKHWKPILAEKWTRNLVKTGARKTERCVLSMFPYPSGSLHLGHVRVYSMGDVISRYNQLRGYDVITPIGWDSFGLPA</sequence>